<comment type="caution">
    <text evidence="1">The sequence shown here is derived from an EMBL/GenBank/DDBJ whole genome shotgun (WGS) entry which is preliminary data.</text>
</comment>
<organism evidence="1">
    <name type="scientific">marine sediment metagenome</name>
    <dbReference type="NCBI Taxonomy" id="412755"/>
    <lineage>
        <taxon>unclassified sequences</taxon>
        <taxon>metagenomes</taxon>
        <taxon>ecological metagenomes</taxon>
    </lineage>
</organism>
<accession>A0A0F8ZDC5</accession>
<sequence length="51" mass="5972">PDPLEKFHERDSEGRCLACLRYGEKVRLIEQAQKVSDPEDSRVSLMQLERL</sequence>
<dbReference type="EMBL" id="LAZR01052004">
    <property type="protein sequence ID" value="KKK83925.1"/>
    <property type="molecule type" value="Genomic_DNA"/>
</dbReference>
<dbReference type="AlphaFoldDB" id="A0A0F8ZDC5"/>
<reference evidence="1" key="1">
    <citation type="journal article" date="2015" name="Nature">
        <title>Complex archaea that bridge the gap between prokaryotes and eukaryotes.</title>
        <authorList>
            <person name="Spang A."/>
            <person name="Saw J.H."/>
            <person name="Jorgensen S.L."/>
            <person name="Zaremba-Niedzwiedzka K."/>
            <person name="Martijn J."/>
            <person name="Lind A.E."/>
            <person name="van Eijk R."/>
            <person name="Schleper C."/>
            <person name="Guy L."/>
            <person name="Ettema T.J."/>
        </authorList>
    </citation>
    <scope>NUCLEOTIDE SEQUENCE</scope>
</reference>
<name>A0A0F8ZDC5_9ZZZZ</name>
<gene>
    <name evidence="1" type="ORF">LCGC14_2788460</name>
</gene>
<protein>
    <submittedName>
        <fullName evidence="1">Uncharacterized protein</fullName>
    </submittedName>
</protein>
<feature type="non-terminal residue" evidence="1">
    <location>
        <position position="1"/>
    </location>
</feature>
<proteinExistence type="predicted"/>
<evidence type="ECO:0000313" key="1">
    <source>
        <dbReference type="EMBL" id="KKK83925.1"/>
    </source>
</evidence>